<proteinExistence type="predicted"/>
<feature type="transmembrane region" description="Helical" evidence="1">
    <location>
        <begin position="80"/>
        <end position="104"/>
    </location>
</feature>
<dbReference type="RefSeq" id="XP_058987052.1">
    <property type="nucleotide sequence ID" value="XM_059131069.1"/>
</dbReference>
<keyword evidence="1" id="KW-0812">Transmembrane</keyword>
<evidence type="ECO:0000313" key="3">
    <source>
        <dbReference type="RefSeq" id="XP_058987052.1"/>
    </source>
</evidence>
<keyword evidence="1" id="KW-0472">Membrane</keyword>
<dbReference type="Proteomes" id="UP001652621">
    <property type="component" value="Unplaced"/>
</dbReference>
<organism evidence="2 3">
    <name type="scientific">Musca domestica</name>
    <name type="common">House fly</name>
    <dbReference type="NCBI Taxonomy" id="7370"/>
    <lineage>
        <taxon>Eukaryota</taxon>
        <taxon>Metazoa</taxon>
        <taxon>Ecdysozoa</taxon>
        <taxon>Arthropoda</taxon>
        <taxon>Hexapoda</taxon>
        <taxon>Insecta</taxon>
        <taxon>Pterygota</taxon>
        <taxon>Neoptera</taxon>
        <taxon>Endopterygota</taxon>
        <taxon>Diptera</taxon>
        <taxon>Brachycera</taxon>
        <taxon>Muscomorpha</taxon>
        <taxon>Muscoidea</taxon>
        <taxon>Muscidae</taxon>
        <taxon>Musca</taxon>
    </lineage>
</organism>
<protein>
    <submittedName>
        <fullName evidence="3">Uncharacterized protein LOC131806624</fullName>
    </submittedName>
</protein>
<keyword evidence="1" id="KW-1133">Transmembrane helix</keyword>
<keyword evidence="2" id="KW-1185">Reference proteome</keyword>
<accession>A0ABM3VMM7</accession>
<evidence type="ECO:0000256" key="1">
    <source>
        <dbReference type="SAM" id="Phobius"/>
    </source>
</evidence>
<reference evidence="3" key="1">
    <citation type="submission" date="2025-08" db="UniProtKB">
        <authorList>
            <consortium name="RefSeq"/>
        </authorList>
    </citation>
    <scope>IDENTIFICATION</scope>
    <source>
        <strain evidence="3">Aabys</strain>
        <tissue evidence="3">Whole body</tissue>
    </source>
</reference>
<dbReference type="GeneID" id="131806624"/>
<name>A0ABM3VMM7_MUSDO</name>
<sequence length="125" mass="14331">MPNQLHGFNIDIPRAFVVDSLVHIPILNMACNGKSLVSEFCRLPIFRVFARLSPQIYLWHCLILQATSAYHRQPHYMNLMYYNCQTIITTVLSTGVAFFGYLLLEIPFAQAFEALMMLEKSSDKA</sequence>
<evidence type="ECO:0000313" key="2">
    <source>
        <dbReference type="Proteomes" id="UP001652621"/>
    </source>
</evidence>
<gene>
    <name evidence="3" type="primary">LOC131806624</name>
</gene>